<dbReference type="InterPro" id="IPR026893">
    <property type="entry name" value="Tyr/Ser_Pase_IphP-type"/>
</dbReference>
<dbReference type="InterPro" id="IPR001763">
    <property type="entry name" value="Rhodanese-like_dom"/>
</dbReference>
<dbReference type="InterPro" id="IPR000387">
    <property type="entry name" value="Tyr_Pase_dom"/>
</dbReference>
<dbReference type="PROSITE" id="PS51186">
    <property type="entry name" value="GNAT"/>
    <property type="match status" value="1"/>
</dbReference>
<comment type="caution">
    <text evidence="7">The sequence shown here is derived from an EMBL/GenBank/DDBJ whole genome shotgun (WGS) entry which is preliminary data.</text>
</comment>
<dbReference type="EC" id="3.1.3.48" evidence="2"/>
<dbReference type="EMBL" id="JAEKOZ010000019">
    <property type="protein sequence ID" value="MBJ3810759.1"/>
    <property type="molecule type" value="Genomic_DNA"/>
</dbReference>
<dbReference type="Gene3D" id="3.90.190.10">
    <property type="entry name" value="Protein tyrosine phosphatase superfamily"/>
    <property type="match status" value="1"/>
</dbReference>
<comment type="similarity">
    <text evidence="1">Belongs to the protein-tyrosine phosphatase family.</text>
</comment>
<dbReference type="SUPFAM" id="SSF55729">
    <property type="entry name" value="Acyl-CoA N-acyltransferases (Nat)"/>
    <property type="match status" value="1"/>
</dbReference>
<organism evidence="7 9">
    <name type="scientific">Streptomyces flavofungini</name>
    <dbReference type="NCBI Taxonomy" id="68200"/>
    <lineage>
        <taxon>Bacteria</taxon>
        <taxon>Bacillati</taxon>
        <taxon>Actinomycetota</taxon>
        <taxon>Actinomycetes</taxon>
        <taxon>Kitasatosporales</taxon>
        <taxon>Streptomycetaceae</taxon>
        <taxon>Streptomyces</taxon>
    </lineage>
</organism>
<dbReference type="InterPro" id="IPR000182">
    <property type="entry name" value="GNAT_dom"/>
</dbReference>
<evidence type="ECO:0000256" key="2">
    <source>
        <dbReference type="ARBA" id="ARBA00013064"/>
    </source>
</evidence>
<proteinExistence type="inferred from homology"/>
<accession>A0ABS0XC76</accession>
<keyword evidence="9" id="KW-1185">Reference proteome</keyword>
<gene>
    <name evidence="7" type="ORF">JGB26_27295</name>
    <name evidence="8" type="ORF">JGB26_33930</name>
</gene>
<evidence type="ECO:0000259" key="5">
    <source>
        <dbReference type="PROSITE" id="PS50206"/>
    </source>
</evidence>
<protein>
    <recommendedName>
        <fullName evidence="2">protein-tyrosine-phosphatase</fullName>
        <ecNumber evidence="2">3.1.3.48</ecNumber>
    </recommendedName>
</protein>
<feature type="domain" description="Rhodanese" evidence="5">
    <location>
        <begin position="117"/>
        <end position="172"/>
    </location>
</feature>
<dbReference type="Pfam" id="PF13350">
    <property type="entry name" value="Y_phosphatase3"/>
    <property type="match status" value="1"/>
</dbReference>
<dbReference type="InterPro" id="IPR016130">
    <property type="entry name" value="Tyr_Pase_AS"/>
</dbReference>
<sequence length="451" mass="49875">MKRHIPFERLHNFRDLGGYVTEDGRAVRWEQVYRSDSLSKLRDADWDRFLARGVRTVIDLRRPAEIEADGRVPAHPTLAYHHLSIEHRPYDQPSLGPDTAVGPYLAERYLAVAEDGAKELRRALEVLADDGSGPVVFHCASGKDRTGLLAALVLALLGVAEADIVEDYALTELASDRLAADWRAAHPGAEPTWLGFGRAPAEVMRLFLAGASGRYGSLRGYAERLLGADEELAAGLRRNLLEPAAGRELSFRRADEADVPVLVRLRDEAARWQIAQGIAQWKPGELGEEHFRARLADSEIWMATLGPDGPVAGAWELWWDDPATWGPQPPTAGYVHCLMTDRRVAPPGTGRRMLAHAERRIRAAGRGLCRLDCRTSNPRLRAYYTAAGFDVVGEQPWKDGGVAGNFAATLLQKRVRDAERPLDEHAADGERPRVSGADPHRSGQWRLKATI</sequence>
<dbReference type="PROSITE" id="PS50056">
    <property type="entry name" value="TYR_PHOSPHATASE_2"/>
    <property type="match status" value="1"/>
</dbReference>
<dbReference type="Proteomes" id="UP000634780">
    <property type="component" value="Unassembled WGS sequence"/>
</dbReference>
<feature type="domain" description="N-acetyltransferase" evidence="6">
    <location>
        <begin position="249"/>
        <end position="416"/>
    </location>
</feature>
<evidence type="ECO:0000259" key="6">
    <source>
        <dbReference type="PROSITE" id="PS51186"/>
    </source>
</evidence>
<dbReference type="PANTHER" id="PTHR31126">
    <property type="entry name" value="TYROSINE-PROTEIN PHOSPHATASE"/>
    <property type="match status" value="1"/>
</dbReference>
<dbReference type="EMBL" id="JAEKOZ010000032">
    <property type="protein sequence ID" value="MBJ3812026.1"/>
    <property type="molecule type" value="Genomic_DNA"/>
</dbReference>
<evidence type="ECO:0000256" key="3">
    <source>
        <dbReference type="SAM" id="MobiDB-lite"/>
    </source>
</evidence>
<evidence type="ECO:0000259" key="4">
    <source>
        <dbReference type="PROSITE" id="PS50056"/>
    </source>
</evidence>
<dbReference type="Pfam" id="PF00583">
    <property type="entry name" value="Acetyltransf_1"/>
    <property type="match status" value="1"/>
</dbReference>
<evidence type="ECO:0000313" key="8">
    <source>
        <dbReference type="EMBL" id="MBJ3812026.1"/>
    </source>
</evidence>
<dbReference type="RefSeq" id="WP_190114949.1">
    <property type="nucleotide sequence ID" value="NZ_BMVR01000003.1"/>
</dbReference>
<dbReference type="Gene3D" id="3.40.630.30">
    <property type="match status" value="1"/>
</dbReference>
<feature type="domain" description="Tyrosine specific protein phosphatases" evidence="4">
    <location>
        <begin position="114"/>
        <end position="177"/>
    </location>
</feature>
<evidence type="ECO:0000313" key="7">
    <source>
        <dbReference type="EMBL" id="MBJ3810759.1"/>
    </source>
</evidence>
<feature type="region of interest" description="Disordered" evidence="3">
    <location>
        <begin position="422"/>
        <end position="451"/>
    </location>
</feature>
<dbReference type="PROSITE" id="PS00383">
    <property type="entry name" value="TYR_PHOSPHATASE_1"/>
    <property type="match status" value="1"/>
</dbReference>
<evidence type="ECO:0000313" key="9">
    <source>
        <dbReference type="Proteomes" id="UP000634780"/>
    </source>
</evidence>
<dbReference type="PROSITE" id="PS50206">
    <property type="entry name" value="RHODANESE_3"/>
    <property type="match status" value="1"/>
</dbReference>
<reference evidence="7 9" key="1">
    <citation type="submission" date="2020-12" db="EMBL/GenBank/DDBJ databases">
        <title>Streptomyces typhae sp. nov., a novel endophytic actinomycete isolated from the root of cattail pollen (Typha angustifolia L.).</title>
        <authorList>
            <person name="Peng C."/>
            <person name="Liu C."/>
        </authorList>
    </citation>
    <scope>NUCLEOTIDE SEQUENCE [LARGE SCALE GENOMIC DNA]</scope>
    <source>
        <strain evidence="7 9">JCM 4753</strain>
    </source>
</reference>
<evidence type="ECO:0000256" key="1">
    <source>
        <dbReference type="ARBA" id="ARBA00009580"/>
    </source>
</evidence>
<dbReference type="InterPro" id="IPR029021">
    <property type="entry name" value="Prot-tyrosine_phosphatase-like"/>
</dbReference>
<dbReference type="SUPFAM" id="SSF52799">
    <property type="entry name" value="(Phosphotyrosine protein) phosphatases II"/>
    <property type="match status" value="1"/>
</dbReference>
<name>A0ABS0XC76_9ACTN</name>
<feature type="compositionally biased region" description="Basic and acidic residues" evidence="3">
    <location>
        <begin position="422"/>
        <end position="441"/>
    </location>
</feature>
<dbReference type="PANTHER" id="PTHR31126:SF1">
    <property type="entry name" value="TYROSINE SPECIFIC PROTEIN PHOSPHATASES DOMAIN-CONTAINING PROTEIN"/>
    <property type="match status" value="1"/>
</dbReference>
<dbReference type="InterPro" id="IPR016181">
    <property type="entry name" value="Acyl_CoA_acyltransferase"/>
</dbReference>